<name>D2A177_TRICA</name>
<dbReference type="EMBL" id="KQ971338">
    <property type="protein sequence ID" value="EFA01577.1"/>
    <property type="molecule type" value="Genomic_DNA"/>
</dbReference>
<dbReference type="AlphaFoldDB" id="D2A177"/>
<proteinExistence type="predicted"/>
<evidence type="ECO:0000313" key="1">
    <source>
        <dbReference type="EMBL" id="EFA01577.1"/>
    </source>
</evidence>
<dbReference type="InParanoid" id="D2A177"/>
<protein>
    <submittedName>
        <fullName evidence="1">Uncharacterized protein</fullName>
    </submittedName>
</protein>
<evidence type="ECO:0000313" key="2">
    <source>
        <dbReference type="Proteomes" id="UP000007266"/>
    </source>
</evidence>
<reference evidence="1 2" key="1">
    <citation type="journal article" date="2008" name="Nature">
        <title>The genome of the model beetle and pest Tribolium castaneum.</title>
        <authorList>
            <consortium name="Tribolium Genome Sequencing Consortium"/>
            <person name="Richards S."/>
            <person name="Gibbs R.A."/>
            <person name="Weinstock G.M."/>
            <person name="Brown S.J."/>
            <person name="Denell R."/>
            <person name="Beeman R.W."/>
            <person name="Gibbs R."/>
            <person name="Beeman R.W."/>
            <person name="Brown S.J."/>
            <person name="Bucher G."/>
            <person name="Friedrich M."/>
            <person name="Grimmelikhuijzen C.J."/>
            <person name="Klingler M."/>
            <person name="Lorenzen M."/>
            <person name="Richards S."/>
            <person name="Roth S."/>
            <person name="Schroder R."/>
            <person name="Tautz D."/>
            <person name="Zdobnov E.M."/>
            <person name="Muzny D."/>
            <person name="Gibbs R.A."/>
            <person name="Weinstock G.M."/>
            <person name="Attaway T."/>
            <person name="Bell S."/>
            <person name="Buhay C.J."/>
            <person name="Chandrabose M.N."/>
            <person name="Chavez D."/>
            <person name="Clerk-Blankenburg K.P."/>
            <person name="Cree A."/>
            <person name="Dao M."/>
            <person name="Davis C."/>
            <person name="Chacko J."/>
            <person name="Dinh H."/>
            <person name="Dugan-Rocha S."/>
            <person name="Fowler G."/>
            <person name="Garner T.T."/>
            <person name="Garnes J."/>
            <person name="Gnirke A."/>
            <person name="Hawes A."/>
            <person name="Hernandez J."/>
            <person name="Hines S."/>
            <person name="Holder M."/>
            <person name="Hume J."/>
            <person name="Jhangiani S.N."/>
            <person name="Joshi V."/>
            <person name="Khan Z.M."/>
            <person name="Jackson L."/>
            <person name="Kovar C."/>
            <person name="Kowis A."/>
            <person name="Lee S."/>
            <person name="Lewis L.R."/>
            <person name="Margolis J."/>
            <person name="Morgan M."/>
            <person name="Nazareth L.V."/>
            <person name="Nguyen N."/>
            <person name="Okwuonu G."/>
            <person name="Parker D."/>
            <person name="Richards S."/>
            <person name="Ruiz S.J."/>
            <person name="Santibanez J."/>
            <person name="Savard J."/>
            <person name="Scherer S.E."/>
            <person name="Schneider B."/>
            <person name="Sodergren E."/>
            <person name="Tautz D."/>
            <person name="Vattahil S."/>
            <person name="Villasana D."/>
            <person name="White C.S."/>
            <person name="Wright R."/>
            <person name="Park Y."/>
            <person name="Beeman R.W."/>
            <person name="Lord J."/>
            <person name="Oppert B."/>
            <person name="Lorenzen M."/>
            <person name="Brown S."/>
            <person name="Wang L."/>
            <person name="Savard J."/>
            <person name="Tautz D."/>
            <person name="Richards S."/>
            <person name="Weinstock G."/>
            <person name="Gibbs R.A."/>
            <person name="Liu Y."/>
            <person name="Worley K."/>
            <person name="Weinstock G."/>
            <person name="Elsik C.G."/>
            <person name="Reese J.T."/>
            <person name="Elhaik E."/>
            <person name="Landan G."/>
            <person name="Graur D."/>
            <person name="Arensburger P."/>
            <person name="Atkinson P."/>
            <person name="Beeman R.W."/>
            <person name="Beidler J."/>
            <person name="Brown S.J."/>
            <person name="Demuth J.P."/>
            <person name="Drury D.W."/>
            <person name="Du Y.Z."/>
            <person name="Fujiwara H."/>
            <person name="Lorenzen M."/>
            <person name="Maselli V."/>
            <person name="Osanai M."/>
            <person name="Park Y."/>
            <person name="Robertson H.M."/>
            <person name="Tu Z."/>
            <person name="Wang J.J."/>
            <person name="Wang S."/>
            <person name="Richards S."/>
            <person name="Song H."/>
            <person name="Zhang L."/>
            <person name="Sodergren E."/>
            <person name="Werner D."/>
            <person name="Stanke M."/>
            <person name="Morgenstern B."/>
            <person name="Solovyev V."/>
            <person name="Kosarev P."/>
            <person name="Brown G."/>
            <person name="Chen H.C."/>
            <person name="Ermolaeva O."/>
            <person name="Hlavina W."/>
            <person name="Kapustin Y."/>
            <person name="Kiryutin B."/>
            <person name="Kitts P."/>
            <person name="Maglott D."/>
            <person name="Pruitt K."/>
            <person name="Sapojnikov V."/>
            <person name="Souvorov A."/>
            <person name="Mackey A.J."/>
            <person name="Waterhouse R.M."/>
            <person name="Wyder S."/>
            <person name="Zdobnov E.M."/>
            <person name="Zdobnov E.M."/>
            <person name="Wyder S."/>
            <person name="Kriventseva E.V."/>
            <person name="Kadowaki T."/>
            <person name="Bork P."/>
            <person name="Aranda M."/>
            <person name="Bao R."/>
            <person name="Beermann A."/>
            <person name="Berns N."/>
            <person name="Bolognesi R."/>
            <person name="Bonneton F."/>
            <person name="Bopp D."/>
            <person name="Brown S.J."/>
            <person name="Bucher G."/>
            <person name="Butts T."/>
            <person name="Chaumot A."/>
            <person name="Denell R.E."/>
            <person name="Ferrier D.E."/>
            <person name="Friedrich M."/>
            <person name="Gordon C.M."/>
            <person name="Jindra M."/>
            <person name="Klingler M."/>
            <person name="Lan Q."/>
            <person name="Lattorff H.M."/>
            <person name="Laudet V."/>
            <person name="von Levetsow C."/>
            <person name="Liu Z."/>
            <person name="Lutz R."/>
            <person name="Lynch J.A."/>
            <person name="da Fonseca R.N."/>
            <person name="Posnien N."/>
            <person name="Reuter R."/>
            <person name="Roth S."/>
            <person name="Savard J."/>
            <person name="Schinko J.B."/>
            <person name="Schmitt C."/>
            <person name="Schoppmeier M."/>
            <person name="Schroder R."/>
            <person name="Shippy T.D."/>
            <person name="Simonnet F."/>
            <person name="Marques-Souza H."/>
            <person name="Tautz D."/>
            <person name="Tomoyasu Y."/>
            <person name="Trauner J."/>
            <person name="Van der Zee M."/>
            <person name="Vervoort M."/>
            <person name="Wittkopp N."/>
            <person name="Wimmer E.A."/>
            <person name="Yang X."/>
            <person name="Jones A.K."/>
            <person name="Sattelle D.B."/>
            <person name="Ebert P.R."/>
            <person name="Nelson D."/>
            <person name="Scott J.G."/>
            <person name="Beeman R.W."/>
            <person name="Muthukrishnan S."/>
            <person name="Kramer K.J."/>
            <person name="Arakane Y."/>
            <person name="Beeman R.W."/>
            <person name="Zhu Q."/>
            <person name="Hogenkamp D."/>
            <person name="Dixit R."/>
            <person name="Oppert B."/>
            <person name="Jiang H."/>
            <person name="Zou Z."/>
            <person name="Marshall J."/>
            <person name="Elpidina E."/>
            <person name="Vinokurov K."/>
            <person name="Oppert C."/>
            <person name="Zou Z."/>
            <person name="Evans J."/>
            <person name="Lu Z."/>
            <person name="Zhao P."/>
            <person name="Sumathipala N."/>
            <person name="Altincicek B."/>
            <person name="Vilcinskas A."/>
            <person name="Williams M."/>
            <person name="Hultmark D."/>
            <person name="Hetru C."/>
            <person name="Jiang H."/>
            <person name="Grimmelikhuijzen C.J."/>
            <person name="Hauser F."/>
            <person name="Cazzamali G."/>
            <person name="Williamson M."/>
            <person name="Park Y."/>
            <person name="Li B."/>
            <person name="Tanaka Y."/>
            <person name="Predel R."/>
            <person name="Neupert S."/>
            <person name="Schachtner J."/>
            <person name="Verleyen P."/>
            <person name="Raible F."/>
            <person name="Bork P."/>
            <person name="Friedrich M."/>
            <person name="Walden K.K."/>
            <person name="Robertson H.M."/>
            <person name="Angeli S."/>
            <person name="Foret S."/>
            <person name="Bucher G."/>
            <person name="Schuetz S."/>
            <person name="Maleszka R."/>
            <person name="Wimmer E.A."/>
            <person name="Beeman R.W."/>
            <person name="Lorenzen M."/>
            <person name="Tomoyasu Y."/>
            <person name="Miller S.C."/>
            <person name="Grossmann D."/>
            <person name="Bucher G."/>
        </authorList>
    </citation>
    <scope>NUCLEOTIDE SEQUENCE [LARGE SCALE GENOMIC DNA]</scope>
    <source>
        <strain evidence="1 2">Georgia GA2</strain>
    </source>
</reference>
<accession>D2A177</accession>
<dbReference type="HOGENOM" id="CLU_1241549_0_0_1"/>
<organism evidence="1 2">
    <name type="scientific">Tribolium castaneum</name>
    <name type="common">Red flour beetle</name>
    <dbReference type="NCBI Taxonomy" id="7070"/>
    <lineage>
        <taxon>Eukaryota</taxon>
        <taxon>Metazoa</taxon>
        <taxon>Ecdysozoa</taxon>
        <taxon>Arthropoda</taxon>
        <taxon>Hexapoda</taxon>
        <taxon>Insecta</taxon>
        <taxon>Pterygota</taxon>
        <taxon>Neoptera</taxon>
        <taxon>Endopterygota</taxon>
        <taxon>Coleoptera</taxon>
        <taxon>Polyphaga</taxon>
        <taxon>Cucujiformia</taxon>
        <taxon>Tenebrionidae</taxon>
        <taxon>Tenebrionidae incertae sedis</taxon>
        <taxon>Tribolium</taxon>
    </lineage>
</organism>
<dbReference type="Proteomes" id="UP000007266">
    <property type="component" value="Linkage group 4"/>
</dbReference>
<gene>
    <name evidence="1" type="primary">GLEAN_07138</name>
    <name evidence="1" type="ORF">TcasGA2_TC007138</name>
</gene>
<sequence length="223" mass="25551">MRKQLLHTFKCRYTLGPIIFHAISIRSGGGQPGPVQLRWWRSAGTASAHRYNIDDILKSPQNQRLPLRFNQQEHIYNIVEDFLPTFIGFDYLLIVGDVCDVCRRITINGGEISCQHKITNSVTRLQRVSVSVVHFWLSFAQFNGQSSHVRGPNTDALSAISYMEGRFRELIKPSAHIDLWSKPYGIRRLSENFIILILSGSRSRSGEFAIKNNNTIARSIFWF</sequence>
<keyword evidence="2" id="KW-1185">Reference proteome</keyword>
<reference evidence="1 2" key="2">
    <citation type="journal article" date="2010" name="Nucleic Acids Res.">
        <title>BeetleBase in 2010: revisions to provide comprehensive genomic information for Tribolium castaneum.</title>
        <authorList>
            <person name="Kim H.S."/>
            <person name="Murphy T."/>
            <person name="Xia J."/>
            <person name="Caragea D."/>
            <person name="Park Y."/>
            <person name="Beeman R.W."/>
            <person name="Lorenzen M.D."/>
            <person name="Butcher S."/>
            <person name="Manak J.R."/>
            <person name="Brown S.J."/>
        </authorList>
    </citation>
    <scope>GENOME REANNOTATION</scope>
    <source>
        <strain evidence="1 2">Georgia GA2</strain>
    </source>
</reference>